<evidence type="ECO:0000313" key="17">
    <source>
        <dbReference type="Proteomes" id="UP000194003"/>
    </source>
</evidence>
<dbReference type="STRING" id="1434232.MAIT1_02052"/>
<feature type="domain" description="Cytochrome c" evidence="15">
    <location>
        <begin position="144"/>
        <end position="246"/>
    </location>
</feature>
<dbReference type="InterPro" id="IPR036909">
    <property type="entry name" value="Cyt_c-like_dom_sf"/>
</dbReference>
<proteinExistence type="predicted"/>
<dbReference type="PANTHER" id="PTHR30600">
    <property type="entry name" value="CYTOCHROME C PEROXIDASE-RELATED"/>
    <property type="match status" value="1"/>
</dbReference>
<evidence type="ECO:0000256" key="13">
    <source>
        <dbReference type="PROSITE-ProRule" id="PRU00433"/>
    </source>
</evidence>
<keyword evidence="9" id="KW-0560">Oxidoreductase</keyword>
<keyword evidence="5 13" id="KW-0479">Metal-binding</keyword>
<evidence type="ECO:0000256" key="6">
    <source>
        <dbReference type="ARBA" id="ARBA00022729"/>
    </source>
</evidence>
<keyword evidence="3" id="KW-0813">Transport</keyword>
<evidence type="ECO:0000256" key="10">
    <source>
        <dbReference type="ARBA" id="ARBA00023004"/>
    </source>
</evidence>
<dbReference type="InterPro" id="IPR004852">
    <property type="entry name" value="Di-haem_cyt_c_peroxidsae"/>
</dbReference>
<reference evidence="16 17" key="1">
    <citation type="journal article" date="2016" name="BMC Genomics">
        <title>Combined genomic and structural analyses of a cultured magnetotactic bacterium reveals its niche adaptation to a dynamic environment.</title>
        <authorList>
            <person name="Araujo A.C."/>
            <person name="Morillo V."/>
            <person name="Cypriano J."/>
            <person name="Teixeira L.C."/>
            <person name="Leao P."/>
            <person name="Lyra S."/>
            <person name="Almeida L.G."/>
            <person name="Bazylinski D.A."/>
            <person name="Vasconcellos A.T."/>
            <person name="Abreu F."/>
            <person name="Lins U."/>
        </authorList>
    </citation>
    <scope>NUCLEOTIDE SEQUENCE [LARGE SCALE GENOMIC DNA]</scope>
    <source>
        <strain evidence="16 17">IT-1</strain>
    </source>
</reference>
<feature type="domain" description="Cytochrome c" evidence="15">
    <location>
        <begin position="297"/>
        <end position="418"/>
    </location>
</feature>
<dbReference type="Proteomes" id="UP000194003">
    <property type="component" value="Unassembled WGS sequence"/>
</dbReference>
<comment type="subcellular location">
    <subcellularLocation>
        <location evidence="1">Periplasm</location>
    </subcellularLocation>
</comment>
<evidence type="ECO:0000313" key="16">
    <source>
        <dbReference type="EMBL" id="OSM01982.1"/>
    </source>
</evidence>
<comment type="pathway">
    <text evidence="2">One-carbon metabolism; methylamine degradation.</text>
</comment>
<organism evidence="16 17">
    <name type="scientific">Magnetofaba australis IT-1</name>
    <dbReference type="NCBI Taxonomy" id="1434232"/>
    <lineage>
        <taxon>Bacteria</taxon>
        <taxon>Pseudomonadati</taxon>
        <taxon>Pseudomonadota</taxon>
        <taxon>Magnetococcia</taxon>
        <taxon>Magnetococcales</taxon>
        <taxon>Magnetococcaceae</taxon>
        <taxon>Magnetofaba</taxon>
    </lineage>
</organism>
<keyword evidence="10 13" id="KW-0408">Iron</keyword>
<dbReference type="GO" id="GO:0046872">
    <property type="term" value="F:metal ion binding"/>
    <property type="evidence" value="ECO:0007669"/>
    <property type="project" value="UniProtKB-KW"/>
</dbReference>
<keyword evidence="4 13" id="KW-0349">Heme</keyword>
<dbReference type="Gene3D" id="1.10.760.10">
    <property type="entry name" value="Cytochrome c-like domain"/>
    <property type="match status" value="2"/>
</dbReference>
<sequence>MARRGRFAECLITKEINLCLMRRVVMIAILPLLGAILIVAMIASLLVWSDLCRMSSRGRRRCVVGSALMGVGLVALSIKVAAVWWIEDALAQSRGPVAPIASRLHSVDWRNPIASKSPGRFETVSWRALPARATDPLDNPTTVDKATLGRKLFLDRRLSRDGSVACVDCHALDRAGVDGRPRSLGVDGQVGARNAPSVYNAAFLSRLFWDGRAASLEEQALGPIANPVEMGVEDLNRVLARLRRDAEYPSLFAQAFSGEESITQTNLARALAAFERTLIQNQTRYDRFVRGEGEFTPLERRGMRLFHSVGCRQCHQDPTFSAAGRIGAVGAYRPFPRYGGHAIVARYALTEDAGNAMGRQGVWRVPSLRNVARTAPYFHNGAVTELEEAVRIMGLAQLNRQLSEQEVRALSAFLRTLSGSLQQEDLGLLSGESIKRSNDM</sequence>
<feature type="transmembrane region" description="Helical" evidence="14">
    <location>
        <begin position="63"/>
        <end position="86"/>
    </location>
</feature>
<gene>
    <name evidence="16" type="ORF">MAIT1_02052</name>
</gene>
<dbReference type="InterPro" id="IPR051395">
    <property type="entry name" value="Cytochrome_c_Peroxidase/MauG"/>
</dbReference>
<name>A0A1Y2K205_9PROT</name>
<evidence type="ECO:0000256" key="9">
    <source>
        <dbReference type="ARBA" id="ARBA00023002"/>
    </source>
</evidence>
<keyword evidence="14" id="KW-0812">Transmembrane</keyword>
<evidence type="ECO:0000256" key="2">
    <source>
        <dbReference type="ARBA" id="ARBA00004856"/>
    </source>
</evidence>
<keyword evidence="14" id="KW-0472">Membrane</keyword>
<dbReference type="GO" id="GO:0009055">
    <property type="term" value="F:electron transfer activity"/>
    <property type="evidence" value="ECO:0007669"/>
    <property type="project" value="InterPro"/>
</dbReference>
<keyword evidence="7" id="KW-0574">Periplasm</keyword>
<evidence type="ECO:0000256" key="1">
    <source>
        <dbReference type="ARBA" id="ARBA00004418"/>
    </source>
</evidence>
<evidence type="ECO:0000256" key="7">
    <source>
        <dbReference type="ARBA" id="ARBA00022764"/>
    </source>
</evidence>
<evidence type="ECO:0000256" key="14">
    <source>
        <dbReference type="SAM" id="Phobius"/>
    </source>
</evidence>
<evidence type="ECO:0000256" key="3">
    <source>
        <dbReference type="ARBA" id="ARBA00022448"/>
    </source>
</evidence>
<keyword evidence="17" id="KW-1185">Reference proteome</keyword>
<keyword evidence="8" id="KW-0249">Electron transport</keyword>
<dbReference type="FunFam" id="1.10.760.10:FF:000019">
    <property type="entry name" value="Di-heme cytochrome C peroxidase"/>
    <property type="match status" value="1"/>
</dbReference>
<keyword evidence="6" id="KW-0732">Signal</keyword>
<dbReference type="GO" id="GO:0020037">
    <property type="term" value="F:heme binding"/>
    <property type="evidence" value="ECO:0007669"/>
    <property type="project" value="InterPro"/>
</dbReference>
<evidence type="ECO:0000256" key="5">
    <source>
        <dbReference type="ARBA" id="ARBA00022723"/>
    </source>
</evidence>
<evidence type="ECO:0000256" key="4">
    <source>
        <dbReference type="ARBA" id="ARBA00022617"/>
    </source>
</evidence>
<comment type="function">
    <text evidence="11">Involved in methylamine metabolism. Essential for the maturation of the beta subunit of MADH, presumably via a step in the biosynthesis of tryptophan tryptophylquinone (TTQ), the cofactor of MADH.</text>
</comment>
<evidence type="ECO:0000256" key="12">
    <source>
        <dbReference type="ARBA" id="ARBA00073576"/>
    </source>
</evidence>
<dbReference type="GO" id="GO:0042597">
    <property type="term" value="C:periplasmic space"/>
    <property type="evidence" value="ECO:0007669"/>
    <property type="project" value="UniProtKB-SubCell"/>
</dbReference>
<dbReference type="EMBL" id="LVJN01000020">
    <property type="protein sequence ID" value="OSM01982.1"/>
    <property type="molecule type" value="Genomic_DNA"/>
</dbReference>
<keyword evidence="14" id="KW-1133">Transmembrane helix</keyword>
<accession>A0A1Y2K205</accession>
<dbReference type="PROSITE" id="PS51007">
    <property type="entry name" value="CYTC"/>
    <property type="match status" value="2"/>
</dbReference>
<evidence type="ECO:0000256" key="8">
    <source>
        <dbReference type="ARBA" id="ARBA00022982"/>
    </source>
</evidence>
<comment type="caution">
    <text evidence="16">The sequence shown here is derived from an EMBL/GenBank/DDBJ whole genome shotgun (WGS) entry which is preliminary data.</text>
</comment>
<dbReference type="Pfam" id="PF03150">
    <property type="entry name" value="CCP_MauG"/>
    <property type="match status" value="1"/>
</dbReference>
<dbReference type="GO" id="GO:0004130">
    <property type="term" value="F:cytochrome-c peroxidase activity"/>
    <property type="evidence" value="ECO:0007669"/>
    <property type="project" value="TreeGrafter"/>
</dbReference>
<feature type="transmembrane region" description="Helical" evidence="14">
    <location>
        <begin position="24"/>
        <end position="51"/>
    </location>
</feature>
<protein>
    <recommendedName>
        <fullName evidence="12">Methylamine utilization protein MauG</fullName>
    </recommendedName>
</protein>
<dbReference type="SUPFAM" id="SSF46626">
    <property type="entry name" value="Cytochrome c"/>
    <property type="match status" value="2"/>
</dbReference>
<evidence type="ECO:0000259" key="15">
    <source>
        <dbReference type="PROSITE" id="PS51007"/>
    </source>
</evidence>
<dbReference type="AlphaFoldDB" id="A0A1Y2K205"/>
<dbReference type="InterPro" id="IPR009056">
    <property type="entry name" value="Cyt_c-like_dom"/>
</dbReference>
<evidence type="ECO:0000256" key="11">
    <source>
        <dbReference type="ARBA" id="ARBA00058991"/>
    </source>
</evidence>